<name>A0ABM4HDS2_ODOVR</name>
<feature type="region of interest" description="Disordered" evidence="3">
    <location>
        <begin position="1"/>
        <end position="31"/>
    </location>
</feature>
<dbReference type="GeneID" id="110133041"/>
<evidence type="ECO:0000313" key="4">
    <source>
        <dbReference type="Proteomes" id="UP001652640"/>
    </source>
</evidence>
<dbReference type="RefSeq" id="XP_070313728.1">
    <property type="nucleotide sequence ID" value="XM_070457627.1"/>
</dbReference>
<evidence type="ECO:0000256" key="3">
    <source>
        <dbReference type="SAM" id="MobiDB-lite"/>
    </source>
</evidence>
<organism evidence="4 5">
    <name type="scientific">Odocoileus virginianus</name>
    <name type="common">White-tailed deer</name>
    <dbReference type="NCBI Taxonomy" id="9874"/>
    <lineage>
        <taxon>Eukaryota</taxon>
        <taxon>Metazoa</taxon>
        <taxon>Chordata</taxon>
        <taxon>Craniata</taxon>
        <taxon>Vertebrata</taxon>
        <taxon>Euteleostomi</taxon>
        <taxon>Mammalia</taxon>
        <taxon>Eutheria</taxon>
        <taxon>Laurasiatheria</taxon>
        <taxon>Artiodactyla</taxon>
        <taxon>Ruminantia</taxon>
        <taxon>Pecora</taxon>
        <taxon>Cervidae</taxon>
        <taxon>Odocoileinae</taxon>
        <taxon>Odocoileus</taxon>
    </lineage>
</organism>
<dbReference type="Proteomes" id="UP001652640">
    <property type="component" value="Chromosome 28"/>
</dbReference>
<proteinExistence type="inferred from homology"/>
<evidence type="ECO:0000256" key="1">
    <source>
        <dbReference type="ARBA" id="ARBA00010932"/>
    </source>
</evidence>
<dbReference type="PANTHER" id="PTHR31545">
    <property type="entry name" value="SEEDY PROTEIN A/C FAMILY MEMBER"/>
    <property type="match status" value="1"/>
</dbReference>
<keyword evidence="2" id="KW-0131">Cell cycle</keyword>
<sequence>MSDAQDPATVPGAGTQVKLRGWSRQGEGDESSHLRRHQELQAFLHLLEHSFLQDFLSKDPCFQISDKYLLSMVLVYFRRANLQLSEYTHSNLFLALYLANDMEEDLEDPKSVIFPWALGQDWRHQVSDFLHQRDKLWARMGFRAVVRRQSCEEVMAKEPTHWAWTRERHPHHGRAQRSFPKAQIPLPRGPGLSPPHCSLCALPPHHRLCCLRPLPVLSKCLSYNAEWQRPSSQAWPWSRGFLIVLPTQLPLEPGTYTLHMDAETHIEPTELNEMSYMQSLEDGLGPTGPKALQRKMAL</sequence>
<dbReference type="Pfam" id="PF11357">
    <property type="entry name" value="Spy1"/>
    <property type="match status" value="1"/>
</dbReference>
<dbReference type="InterPro" id="IPR052316">
    <property type="entry name" value="Speedy-Ringo_regulator"/>
</dbReference>
<keyword evidence="4" id="KW-1185">Reference proteome</keyword>
<comment type="similarity">
    <text evidence="1">Belongs to the Speedy/Ringo family.</text>
</comment>
<accession>A0ABM4HDS2</accession>
<dbReference type="InterPro" id="IPR020984">
    <property type="entry name" value="Speedy"/>
</dbReference>
<evidence type="ECO:0000256" key="2">
    <source>
        <dbReference type="ARBA" id="ARBA00023306"/>
    </source>
</evidence>
<dbReference type="PANTHER" id="PTHR31545:SF2">
    <property type="entry name" value="SPEEDY PROTEIN C"/>
    <property type="match status" value="1"/>
</dbReference>
<evidence type="ECO:0000313" key="5">
    <source>
        <dbReference type="RefSeq" id="XP_070313728.1"/>
    </source>
</evidence>
<protein>
    <submittedName>
        <fullName evidence="5">Speedy protein C isoform X1</fullName>
    </submittedName>
</protein>
<reference evidence="5" key="2">
    <citation type="submission" date="2025-08" db="UniProtKB">
        <authorList>
            <consortium name="RefSeq"/>
        </authorList>
    </citation>
    <scope>IDENTIFICATION</scope>
    <source>
        <tissue evidence="5">Tongue muscle</tissue>
    </source>
</reference>
<gene>
    <name evidence="5" type="primary">SPDYC</name>
</gene>
<reference evidence="4" key="1">
    <citation type="journal article" date="2022" name="J. Hered.">
        <title>A De Novo Chromosome-Level Genome Assembly of the White-Tailed Deer, Odocoileus Virginianus.</title>
        <authorList>
            <person name="London E.W."/>
            <person name="Roca A.L."/>
            <person name="Novakofski J.E."/>
            <person name="Mateus-Pinilla N.E."/>
        </authorList>
    </citation>
    <scope>NUCLEOTIDE SEQUENCE [LARGE SCALE GENOMIC DNA]</scope>
</reference>